<dbReference type="OrthoDB" id="9809356at2"/>
<dbReference type="HOGENOM" id="CLU_015869_1_2_0"/>
<dbReference type="GO" id="GO:0005524">
    <property type="term" value="F:ATP binding"/>
    <property type="evidence" value="ECO:0007669"/>
    <property type="project" value="UniProtKB-KW"/>
</dbReference>
<evidence type="ECO:0000256" key="21">
    <source>
        <dbReference type="ARBA" id="ARBA00049161"/>
    </source>
</evidence>
<dbReference type="InterPro" id="IPR036615">
    <property type="entry name" value="Mur_ligase_C_dom_sf"/>
</dbReference>
<dbReference type="Proteomes" id="UP000002027">
    <property type="component" value="Chromosome 1"/>
</dbReference>
<dbReference type="Gene3D" id="3.90.190.20">
    <property type="entry name" value="Mur ligase, C-terminal domain"/>
    <property type="match status" value="1"/>
</dbReference>
<keyword evidence="14" id="KW-0289">Folate biosynthesis</keyword>
<comment type="similarity">
    <text evidence="5">Belongs to the folylpolyglutamate synthase family.</text>
</comment>
<evidence type="ECO:0000256" key="1">
    <source>
        <dbReference type="ARBA" id="ARBA00001946"/>
    </source>
</evidence>
<keyword evidence="9" id="KW-0436">Ligase</keyword>
<dbReference type="RefSeq" id="WP_012871111.1">
    <property type="nucleotide sequence ID" value="NC_013523.1"/>
</dbReference>
<evidence type="ECO:0000256" key="11">
    <source>
        <dbReference type="ARBA" id="ARBA00022741"/>
    </source>
</evidence>
<keyword evidence="10" id="KW-0479">Metal-binding</keyword>
<dbReference type="NCBIfam" id="TIGR01499">
    <property type="entry name" value="folC"/>
    <property type="match status" value="1"/>
</dbReference>
<evidence type="ECO:0000256" key="13">
    <source>
        <dbReference type="ARBA" id="ARBA00022842"/>
    </source>
</evidence>
<evidence type="ECO:0000256" key="7">
    <source>
        <dbReference type="ARBA" id="ARBA00013025"/>
    </source>
</evidence>
<dbReference type="EMBL" id="CP001823">
    <property type="protein sequence ID" value="ACZ38064.1"/>
    <property type="molecule type" value="Genomic_DNA"/>
</dbReference>
<dbReference type="PANTHER" id="PTHR11136">
    <property type="entry name" value="FOLYLPOLYGLUTAMATE SYNTHASE-RELATED"/>
    <property type="match status" value="1"/>
</dbReference>
<protein>
    <recommendedName>
        <fullName evidence="8">Dihydrofolate synthase/folylpolyglutamate synthase</fullName>
        <ecNumber evidence="6">6.3.2.12</ecNumber>
        <ecNumber evidence="7">6.3.2.17</ecNumber>
    </recommendedName>
    <alternativeName>
        <fullName evidence="17">Folylpoly-gamma-glutamate synthetase-dihydrofolate synthetase</fullName>
    </alternativeName>
    <alternativeName>
        <fullName evidence="15">Folylpolyglutamate synthetase</fullName>
    </alternativeName>
    <alternativeName>
        <fullName evidence="16">Tetrahydrofolylpolyglutamate synthase</fullName>
    </alternativeName>
</protein>
<evidence type="ECO:0000256" key="18">
    <source>
        <dbReference type="ARBA" id="ARBA00047493"/>
    </source>
</evidence>
<evidence type="ECO:0000256" key="12">
    <source>
        <dbReference type="ARBA" id="ARBA00022840"/>
    </source>
</evidence>
<dbReference type="EC" id="6.3.2.17" evidence="7"/>
<evidence type="ECO:0000256" key="15">
    <source>
        <dbReference type="ARBA" id="ARBA00030048"/>
    </source>
</evidence>
<dbReference type="GO" id="GO:0046872">
    <property type="term" value="F:metal ion binding"/>
    <property type="evidence" value="ECO:0007669"/>
    <property type="project" value="UniProtKB-KW"/>
</dbReference>
<dbReference type="InterPro" id="IPR004101">
    <property type="entry name" value="Mur_ligase_C"/>
</dbReference>
<comment type="catalytic activity">
    <reaction evidence="21">
        <text>7,8-dihydropteroate + L-glutamate + ATP = 7,8-dihydrofolate + ADP + phosphate + H(+)</text>
        <dbReference type="Rhea" id="RHEA:23584"/>
        <dbReference type="ChEBI" id="CHEBI:15378"/>
        <dbReference type="ChEBI" id="CHEBI:17839"/>
        <dbReference type="ChEBI" id="CHEBI:29985"/>
        <dbReference type="ChEBI" id="CHEBI:30616"/>
        <dbReference type="ChEBI" id="CHEBI:43474"/>
        <dbReference type="ChEBI" id="CHEBI:57451"/>
        <dbReference type="ChEBI" id="CHEBI:456216"/>
        <dbReference type="EC" id="6.3.2.12"/>
    </reaction>
</comment>
<evidence type="ECO:0000256" key="3">
    <source>
        <dbReference type="ARBA" id="ARBA00004799"/>
    </source>
</evidence>
<dbReference type="Pfam" id="PF08245">
    <property type="entry name" value="Mur_ligase_M"/>
    <property type="match status" value="1"/>
</dbReference>
<keyword evidence="13" id="KW-0460">Magnesium</keyword>
<reference evidence="24 25" key="2">
    <citation type="journal article" date="2010" name="Stand. Genomic Sci.">
        <title>Complete genome sequence of Desulfohalobium retbaense type strain (HR(100)).</title>
        <authorList>
            <person name="Spring S."/>
            <person name="Nolan M."/>
            <person name="Lapidus A."/>
            <person name="Glavina Del Rio T."/>
            <person name="Copeland A."/>
            <person name="Tice H."/>
            <person name="Cheng J.F."/>
            <person name="Lucas S."/>
            <person name="Land M."/>
            <person name="Chen F."/>
            <person name="Bruce D."/>
            <person name="Goodwin L."/>
            <person name="Pitluck S."/>
            <person name="Ivanova N."/>
            <person name="Mavromatis K."/>
            <person name="Mikhailova N."/>
            <person name="Pati A."/>
            <person name="Chen A."/>
            <person name="Palaniappan K."/>
            <person name="Hauser L."/>
            <person name="Chang Y.J."/>
            <person name="Jeffries C.D."/>
            <person name="Munk C."/>
            <person name="Kiss H."/>
            <person name="Chain P."/>
            <person name="Han C."/>
            <person name="Brettin T."/>
            <person name="Detter J.C."/>
            <person name="Schuler E."/>
            <person name="Goker M."/>
            <person name="Rohde M."/>
            <person name="Bristow J."/>
            <person name="Eisen J.A."/>
            <person name="Markowitz V."/>
            <person name="Hugenholtz P."/>
            <person name="Kyrpides N.C."/>
            <person name="Klenk H.P."/>
        </authorList>
    </citation>
    <scope>NUCLEOTIDE SEQUENCE [LARGE SCALE GENOMIC DNA]</scope>
    <source>
        <strain evidence="25">ATCC 49802 / DSM 20745 / S 6022</strain>
    </source>
</reference>
<evidence type="ECO:0000259" key="23">
    <source>
        <dbReference type="Pfam" id="PF08245"/>
    </source>
</evidence>
<proteinExistence type="inferred from homology"/>
<evidence type="ECO:0000256" key="4">
    <source>
        <dbReference type="ARBA" id="ARBA00005150"/>
    </source>
</evidence>
<organism evidence="24 25">
    <name type="scientific">Sphaerobacter thermophilus (strain ATCC 49802 / DSM 20745 / KCCM 41009 / NCIMB 13125 / S 6022)</name>
    <dbReference type="NCBI Taxonomy" id="479434"/>
    <lineage>
        <taxon>Bacteria</taxon>
        <taxon>Pseudomonadati</taxon>
        <taxon>Thermomicrobiota</taxon>
        <taxon>Thermomicrobia</taxon>
        <taxon>Sphaerobacterales</taxon>
        <taxon>Sphaerobacterineae</taxon>
        <taxon>Sphaerobacteraceae</taxon>
        <taxon>Sphaerobacter</taxon>
    </lineage>
</organism>
<dbReference type="SUPFAM" id="SSF53623">
    <property type="entry name" value="MurD-like peptide ligases, catalytic domain"/>
    <property type="match status" value="1"/>
</dbReference>
<comment type="cofactor">
    <cofactor evidence="1">
        <name>Mg(2+)</name>
        <dbReference type="ChEBI" id="CHEBI:18420"/>
    </cofactor>
</comment>
<dbReference type="Gene3D" id="3.40.1190.10">
    <property type="entry name" value="Mur-like, catalytic domain"/>
    <property type="match status" value="1"/>
</dbReference>
<evidence type="ECO:0000256" key="17">
    <source>
        <dbReference type="ARBA" id="ARBA00032510"/>
    </source>
</evidence>
<dbReference type="GO" id="GO:0008841">
    <property type="term" value="F:dihydrofolate synthase activity"/>
    <property type="evidence" value="ECO:0007669"/>
    <property type="project" value="UniProtKB-EC"/>
</dbReference>
<dbReference type="InterPro" id="IPR013221">
    <property type="entry name" value="Mur_ligase_cen"/>
</dbReference>
<sequence>MTASGATALTRYHWAAGFINGLIQAPPTPAPGTPMEEVRARARARMERLRAFLSVLGNPQERYRIAHIGGTSGKGSTAAMLAGILHAAGYHTGLHISPYLQVETEKLQINGRLIAGDRFADYVEHVAAAMEEWTRSGGQRLTYGEFWLALVLWAFAQERVEFAVIEVGAGGRFDLTNVVRSEVAVITSVGIDHVATLGHTIPEIAWHKAGIIKPGRPAITTVDDPAALDVIRHEAEEQGAPLTHLVPERDFRVLSSDATGTQVLDIASGTVFHVPMPGEFQGANAAAAIAAARALGDLPRGPIDNAAIAAGLAATRFPGRMEVVQERPRVVLDGAHNPAKMASLTRNLDRLGRPRRRIVVFGSLDSHDYLTMANLVAEAADEVIVTTPMATQRAAADARVLADAIMAAGRPAEVVAEPRDAIVAALERATPDDEIVATGSLYLVGAVREHWYRGDDIVLACSSWPPQRSGHTNNGSGSRAGT</sequence>
<dbReference type="InterPro" id="IPR036565">
    <property type="entry name" value="Mur-like_cat_sf"/>
</dbReference>
<dbReference type="STRING" id="479434.Sthe_0627"/>
<evidence type="ECO:0000256" key="10">
    <source>
        <dbReference type="ARBA" id="ARBA00022723"/>
    </source>
</evidence>
<dbReference type="FunFam" id="3.40.1190.10:FF:000011">
    <property type="entry name" value="Folylpolyglutamate synthase/dihydrofolate synthase"/>
    <property type="match status" value="1"/>
</dbReference>
<evidence type="ECO:0000313" key="25">
    <source>
        <dbReference type="Proteomes" id="UP000002027"/>
    </source>
</evidence>
<dbReference type="GO" id="GO:0005737">
    <property type="term" value="C:cytoplasm"/>
    <property type="evidence" value="ECO:0007669"/>
    <property type="project" value="TreeGrafter"/>
</dbReference>
<accession>D1C1E7</accession>
<keyword evidence="11" id="KW-0547">Nucleotide-binding</keyword>
<name>D1C1E7_SPHTD</name>
<dbReference type="eggNOG" id="COG0285">
    <property type="taxonomic scope" value="Bacteria"/>
</dbReference>
<dbReference type="GO" id="GO:0004326">
    <property type="term" value="F:tetrahydrofolylpolyglutamate synthase activity"/>
    <property type="evidence" value="ECO:0007669"/>
    <property type="project" value="UniProtKB-EC"/>
</dbReference>
<dbReference type="Pfam" id="PF02875">
    <property type="entry name" value="Mur_ligase_C"/>
    <property type="match status" value="1"/>
</dbReference>
<dbReference type="InParanoid" id="D1C1E7"/>
<evidence type="ECO:0000256" key="5">
    <source>
        <dbReference type="ARBA" id="ARBA00008276"/>
    </source>
</evidence>
<evidence type="ECO:0000256" key="2">
    <source>
        <dbReference type="ARBA" id="ARBA00002714"/>
    </source>
</evidence>
<evidence type="ECO:0000259" key="22">
    <source>
        <dbReference type="Pfam" id="PF02875"/>
    </source>
</evidence>
<evidence type="ECO:0000313" key="24">
    <source>
        <dbReference type="EMBL" id="ACZ38064.1"/>
    </source>
</evidence>
<dbReference type="SUPFAM" id="SSF53244">
    <property type="entry name" value="MurD-like peptide ligases, peptide-binding domain"/>
    <property type="match status" value="1"/>
</dbReference>
<dbReference type="AlphaFoldDB" id="D1C1E7"/>
<dbReference type="EC" id="6.3.2.12" evidence="6"/>
<comment type="catalytic activity">
    <reaction evidence="20">
        <text>(6R)-5,10-methylenetetrahydrofolyl-(gamma-L-Glu)(n) + L-glutamate + ATP = (6R)-5,10-methylenetetrahydrofolyl-(gamma-L-Glu)(n+1) + ADP + phosphate + H(+)</text>
        <dbReference type="Rhea" id="RHEA:51912"/>
        <dbReference type="Rhea" id="RHEA-COMP:13257"/>
        <dbReference type="Rhea" id="RHEA-COMP:13258"/>
        <dbReference type="ChEBI" id="CHEBI:15378"/>
        <dbReference type="ChEBI" id="CHEBI:29985"/>
        <dbReference type="ChEBI" id="CHEBI:30616"/>
        <dbReference type="ChEBI" id="CHEBI:43474"/>
        <dbReference type="ChEBI" id="CHEBI:136572"/>
        <dbReference type="ChEBI" id="CHEBI:456216"/>
        <dbReference type="EC" id="6.3.2.17"/>
    </reaction>
</comment>
<comment type="pathway">
    <text evidence="4">Cofactor biosynthesis; tetrahydrofolylpolyglutamate biosynthesis.</text>
</comment>
<dbReference type="KEGG" id="sti:Sthe_0627"/>
<dbReference type="PANTHER" id="PTHR11136:SF0">
    <property type="entry name" value="DIHYDROFOLATE SYNTHETASE-RELATED"/>
    <property type="match status" value="1"/>
</dbReference>
<comment type="catalytic activity">
    <reaction evidence="19">
        <text>10-formyltetrahydrofolyl-(gamma-L-Glu)(n) + L-glutamate + ATP = 10-formyltetrahydrofolyl-(gamma-L-Glu)(n+1) + ADP + phosphate + H(+)</text>
        <dbReference type="Rhea" id="RHEA:51904"/>
        <dbReference type="Rhea" id="RHEA-COMP:13088"/>
        <dbReference type="Rhea" id="RHEA-COMP:14300"/>
        <dbReference type="ChEBI" id="CHEBI:15378"/>
        <dbReference type="ChEBI" id="CHEBI:29985"/>
        <dbReference type="ChEBI" id="CHEBI:30616"/>
        <dbReference type="ChEBI" id="CHEBI:43474"/>
        <dbReference type="ChEBI" id="CHEBI:134413"/>
        <dbReference type="ChEBI" id="CHEBI:456216"/>
        <dbReference type="EC" id="6.3.2.17"/>
    </reaction>
</comment>
<feature type="domain" description="Mur ligase C-terminal" evidence="22">
    <location>
        <begin position="319"/>
        <end position="440"/>
    </location>
</feature>
<dbReference type="GO" id="GO:0046656">
    <property type="term" value="P:folic acid biosynthetic process"/>
    <property type="evidence" value="ECO:0007669"/>
    <property type="project" value="UniProtKB-KW"/>
</dbReference>
<feature type="domain" description="Mur ligase central" evidence="23">
    <location>
        <begin position="68"/>
        <end position="292"/>
    </location>
</feature>
<keyword evidence="25" id="KW-1185">Reference proteome</keyword>
<evidence type="ECO:0000256" key="20">
    <source>
        <dbReference type="ARBA" id="ARBA00049035"/>
    </source>
</evidence>
<evidence type="ECO:0000256" key="9">
    <source>
        <dbReference type="ARBA" id="ARBA00022598"/>
    </source>
</evidence>
<evidence type="ECO:0000256" key="6">
    <source>
        <dbReference type="ARBA" id="ARBA00013023"/>
    </source>
</evidence>
<evidence type="ECO:0000256" key="14">
    <source>
        <dbReference type="ARBA" id="ARBA00022909"/>
    </source>
</evidence>
<comment type="pathway">
    <text evidence="3">Cofactor biosynthesis; tetrahydrofolate biosynthesis; 7,8-dihydrofolate from 2-amino-4-hydroxy-6-hydroxymethyl-7,8-dihydropteridine diphosphate and 4-aminobenzoate: step 2/2.</text>
</comment>
<evidence type="ECO:0000256" key="19">
    <source>
        <dbReference type="ARBA" id="ARBA00047808"/>
    </source>
</evidence>
<keyword evidence="12" id="KW-0067">ATP-binding</keyword>
<evidence type="ECO:0000256" key="16">
    <source>
        <dbReference type="ARBA" id="ARBA00030592"/>
    </source>
</evidence>
<dbReference type="InterPro" id="IPR001645">
    <property type="entry name" value="Folylpolyglutamate_synth"/>
</dbReference>
<reference evidence="25" key="1">
    <citation type="submission" date="2009-11" db="EMBL/GenBank/DDBJ databases">
        <title>The complete chromosome 1 of Sphaerobacter thermophilus DSM 20745.</title>
        <authorList>
            <person name="Lucas S."/>
            <person name="Copeland A."/>
            <person name="Lapidus A."/>
            <person name="Glavina del Rio T."/>
            <person name="Dalin E."/>
            <person name="Tice H."/>
            <person name="Bruce D."/>
            <person name="Goodwin L."/>
            <person name="Pitluck S."/>
            <person name="Kyrpides N."/>
            <person name="Mavromatis K."/>
            <person name="Ivanova N."/>
            <person name="Mikhailova N."/>
            <person name="LaButti K.M."/>
            <person name="Clum A."/>
            <person name="Sun H.I."/>
            <person name="Brettin T."/>
            <person name="Detter J.C."/>
            <person name="Han C."/>
            <person name="Larimer F."/>
            <person name="Land M."/>
            <person name="Hauser L."/>
            <person name="Markowitz V."/>
            <person name="Cheng J.F."/>
            <person name="Hugenholtz P."/>
            <person name="Woyke T."/>
            <person name="Wu D."/>
            <person name="Steenblock K."/>
            <person name="Schneider S."/>
            <person name="Pukall R."/>
            <person name="Goeker M."/>
            <person name="Klenk H.P."/>
            <person name="Eisen J.A."/>
        </authorList>
    </citation>
    <scope>NUCLEOTIDE SEQUENCE [LARGE SCALE GENOMIC DNA]</scope>
    <source>
        <strain evidence="25">ATCC 49802 / DSM 20745 / S 6022</strain>
    </source>
</reference>
<gene>
    <name evidence="24" type="ordered locus">Sthe_0627</name>
</gene>
<comment type="catalytic activity">
    <reaction evidence="18">
        <text>(6S)-5,6,7,8-tetrahydrofolyl-(gamma-L-Glu)(n) + L-glutamate + ATP = (6S)-5,6,7,8-tetrahydrofolyl-(gamma-L-Glu)(n+1) + ADP + phosphate + H(+)</text>
        <dbReference type="Rhea" id="RHEA:10580"/>
        <dbReference type="Rhea" id="RHEA-COMP:14738"/>
        <dbReference type="Rhea" id="RHEA-COMP:14740"/>
        <dbReference type="ChEBI" id="CHEBI:15378"/>
        <dbReference type="ChEBI" id="CHEBI:29985"/>
        <dbReference type="ChEBI" id="CHEBI:30616"/>
        <dbReference type="ChEBI" id="CHEBI:43474"/>
        <dbReference type="ChEBI" id="CHEBI:141005"/>
        <dbReference type="ChEBI" id="CHEBI:456216"/>
        <dbReference type="EC" id="6.3.2.17"/>
    </reaction>
</comment>
<evidence type="ECO:0000256" key="8">
    <source>
        <dbReference type="ARBA" id="ARBA00019357"/>
    </source>
</evidence>
<comment type="function">
    <text evidence="2">Functions in two distinct reactions of the de novo folate biosynthetic pathway. Catalyzes the addition of a glutamate residue to dihydropteroate (7,8-dihydropteroate or H2Pte) to form dihydrofolate (7,8-dihydrofolate monoglutamate or H2Pte-Glu). Also catalyzes successive additions of L-glutamate to tetrahydrofolate or 10-formyltetrahydrofolate or 5,10-methylenetetrahydrofolate, leading to folylpolyglutamate derivatives.</text>
</comment>